<evidence type="ECO:0000313" key="2">
    <source>
        <dbReference type="Proteomes" id="UP001494588"/>
    </source>
</evidence>
<dbReference type="RefSeq" id="WP_201658776.1">
    <property type="nucleotide sequence ID" value="NZ_CAJHCS010000032.1"/>
</dbReference>
<sequence length="53" mass="6054">MDTDRIHRATVVNQATPLRVERNDDAMGTLSRLHALLPFRLSQPMLWPAQQGK</sequence>
<accession>A0ABU9QLL4</accession>
<proteinExistence type="predicted"/>
<organism evidence="1 2">
    <name type="scientific">Paraburkholderia sabiae</name>
    <dbReference type="NCBI Taxonomy" id="273251"/>
    <lineage>
        <taxon>Bacteria</taxon>
        <taxon>Pseudomonadati</taxon>
        <taxon>Pseudomonadota</taxon>
        <taxon>Betaproteobacteria</taxon>
        <taxon>Burkholderiales</taxon>
        <taxon>Burkholderiaceae</taxon>
        <taxon>Paraburkholderia</taxon>
    </lineage>
</organism>
<evidence type="ECO:0000313" key="1">
    <source>
        <dbReference type="EMBL" id="MEM5290316.1"/>
    </source>
</evidence>
<name>A0ABU9QLL4_9BURK</name>
<dbReference type="Proteomes" id="UP001494588">
    <property type="component" value="Unassembled WGS sequence"/>
</dbReference>
<comment type="caution">
    <text evidence="1">The sequence shown here is derived from an EMBL/GenBank/DDBJ whole genome shotgun (WGS) entry which is preliminary data.</text>
</comment>
<dbReference type="EMBL" id="JAZHGC010000034">
    <property type="protein sequence ID" value="MEM5290316.1"/>
    <property type="molecule type" value="Genomic_DNA"/>
</dbReference>
<protein>
    <submittedName>
        <fullName evidence="1">Uncharacterized protein</fullName>
    </submittedName>
</protein>
<keyword evidence="2" id="KW-1185">Reference proteome</keyword>
<gene>
    <name evidence="1" type="ORF">V4C55_31790</name>
</gene>
<reference evidence="1 2" key="1">
    <citation type="submission" date="2024-01" db="EMBL/GenBank/DDBJ databases">
        <title>The diversity of rhizobia nodulating Mimosa spp. in eleven states of Brazil covering several biomes is determined by host plant, location, and edaphic factors.</title>
        <authorList>
            <person name="Rouws L."/>
            <person name="Barauna A."/>
            <person name="Beukes C."/>
            <person name="De Faria S.M."/>
            <person name="Gross E."/>
            <person name="Dos Reis Junior F.B."/>
            <person name="Simon M."/>
            <person name="Maluk M."/>
            <person name="Odee D.W."/>
            <person name="Kenicer G."/>
            <person name="Young J.P.W."/>
            <person name="Reis V.M."/>
            <person name="Zilli J."/>
            <person name="James E.K."/>
        </authorList>
    </citation>
    <scope>NUCLEOTIDE SEQUENCE [LARGE SCALE GENOMIC DNA]</scope>
    <source>
        <strain evidence="1 2">JPY77</strain>
    </source>
</reference>